<dbReference type="EMBL" id="CAJVQB010050985">
    <property type="protein sequence ID" value="CAG8835179.1"/>
    <property type="molecule type" value="Genomic_DNA"/>
</dbReference>
<feature type="non-terminal residue" evidence="1">
    <location>
        <position position="210"/>
    </location>
</feature>
<comment type="caution">
    <text evidence="1">The sequence shown here is derived from an EMBL/GenBank/DDBJ whole genome shotgun (WGS) entry which is preliminary data.</text>
</comment>
<keyword evidence="2" id="KW-1185">Reference proteome</keyword>
<sequence>MADIMLMMENPVLNNALKLKNEFKPILVLLVDGGPDENPRHLKNIIEYYKLFIELNLDYFTVRTHALGQSAYNPVECSISILSGKLAGIVLSIDHFGSYLDSSSVIENIDFAKQNFHYSGEKLCDIWRRDYIHSKEVIVEYVDEQINFFNKASDKAKEAIVLLAENNRFLPPSIKGRDESKIRAATNDCLSSSSSNKAEVLDVLIPYFSN</sequence>
<evidence type="ECO:0000313" key="2">
    <source>
        <dbReference type="Proteomes" id="UP000789901"/>
    </source>
</evidence>
<dbReference type="Proteomes" id="UP000789901">
    <property type="component" value="Unassembled WGS sequence"/>
</dbReference>
<gene>
    <name evidence="1" type="ORF">GMARGA_LOCUS32438</name>
</gene>
<accession>A0ABN7WLE9</accession>
<proteinExistence type="predicted"/>
<name>A0ABN7WLE9_GIGMA</name>
<organism evidence="1 2">
    <name type="scientific">Gigaspora margarita</name>
    <dbReference type="NCBI Taxonomy" id="4874"/>
    <lineage>
        <taxon>Eukaryota</taxon>
        <taxon>Fungi</taxon>
        <taxon>Fungi incertae sedis</taxon>
        <taxon>Mucoromycota</taxon>
        <taxon>Glomeromycotina</taxon>
        <taxon>Glomeromycetes</taxon>
        <taxon>Diversisporales</taxon>
        <taxon>Gigasporaceae</taxon>
        <taxon>Gigaspora</taxon>
    </lineage>
</organism>
<protein>
    <submittedName>
        <fullName evidence="1">16995_t:CDS:1</fullName>
    </submittedName>
</protein>
<evidence type="ECO:0000313" key="1">
    <source>
        <dbReference type="EMBL" id="CAG8835179.1"/>
    </source>
</evidence>
<dbReference type="PANTHER" id="PTHR46954">
    <property type="entry name" value="C2H2-TYPE DOMAIN-CONTAINING PROTEIN"/>
    <property type="match status" value="1"/>
</dbReference>
<reference evidence="1 2" key="1">
    <citation type="submission" date="2021-06" db="EMBL/GenBank/DDBJ databases">
        <authorList>
            <person name="Kallberg Y."/>
            <person name="Tangrot J."/>
            <person name="Rosling A."/>
        </authorList>
    </citation>
    <scope>NUCLEOTIDE SEQUENCE [LARGE SCALE GENOMIC DNA]</scope>
    <source>
        <strain evidence="1 2">120-4 pot B 10/14</strain>
    </source>
</reference>
<dbReference type="PANTHER" id="PTHR46954:SF1">
    <property type="entry name" value="C2H2-TYPE DOMAIN-CONTAINING PROTEIN"/>
    <property type="match status" value="1"/>
</dbReference>